<dbReference type="GeneID" id="59053052"/>
<evidence type="ECO:0000313" key="2">
    <source>
        <dbReference type="Proteomes" id="UP000054928"/>
    </source>
</evidence>
<reference evidence="2" key="1">
    <citation type="submission" date="2014-09" db="EMBL/GenBank/DDBJ databases">
        <authorList>
            <person name="Sharma Rahul"/>
            <person name="Thines Marco"/>
        </authorList>
    </citation>
    <scope>NUCLEOTIDE SEQUENCE [LARGE SCALE GENOMIC DNA]</scope>
</reference>
<accession>A0A0P1ADU2</accession>
<organism evidence="1 2">
    <name type="scientific">Plasmopara halstedii</name>
    <name type="common">Downy mildew of sunflower</name>
    <dbReference type="NCBI Taxonomy" id="4781"/>
    <lineage>
        <taxon>Eukaryota</taxon>
        <taxon>Sar</taxon>
        <taxon>Stramenopiles</taxon>
        <taxon>Oomycota</taxon>
        <taxon>Peronosporomycetes</taxon>
        <taxon>Peronosporales</taxon>
        <taxon>Peronosporaceae</taxon>
        <taxon>Plasmopara</taxon>
    </lineage>
</organism>
<name>A0A0P1ADU2_PLAHL</name>
<dbReference type="EMBL" id="CCYD01000349">
    <property type="protein sequence ID" value="CEG39156.1"/>
    <property type="molecule type" value="Genomic_DNA"/>
</dbReference>
<sequence length="90" mass="10573">MDQLSLHFQNLRQDERLKLSFGFNVLHTLRWLSRRRRGRGTYVVGLSKQESDLLAIEPVVKVADTLRIPRFVHRAKYCCQHLRVNAMVLA</sequence>
<dbReference type="Proteomes" id="UP000054928">
    <property type="component" value="Unassembled WGS sequence"/>
</dbReference>
<keyword evidence="2" id="KW-1185">Reference proteome</keyword>
<dbReference type="RefSeq" id="XP_036263102.1">
    <property type="nucleotide sequence ID" value="XM_036407394.1"/>
</dbReference>
<dbReference type="AlphaFoldDB" id="A0A0P1ADU2"/>
<protein>
    <submittedName>
        <fullName evidence="1">Uncharacterized protein</fullName>
    </submittedName>
</protein>
<proteinExistence type="predicted"/>
<evidence type="ECO:0000313" key="1">
    <source>
        <dbReference type="EMBL" id="CEG39156.1"/>
    </source>
</evidence>